<keyword evidence="5" id="KW-1185">Reference proteome</keyword>
<dbReference type="Pfam" id="PF00011">
    <property type="entry name" value="HSP20"/>
    <property type="match status" value="1"/>
</dbReference>
<dbReference type="PATRIC" id="fig|1209989.3.peg.563"/>
<proteinExistence type="inferred from homology"/>
<keyword evidence="4" id="KW-0346">Stress response</keyword>
<dbReference type="HOGENOM" id="CLU_046737_8_3_9"/>
<dbReference type="Gene3D" id="2.60.40.790">
    <property type="match status" value="1"/>
</dbReference>
<evidence type="ECO:0000313" key="4">
    <source>
        <dbReference type="EMBL" id="CCP25212.1"/>
    </source>
</evidence>
<dbReference type="InterPro" id="IPR002068">
    <property type="entry name" value="A-crystallin/Hsp20_dom"/>
</dbReference>
<evidence type="ECO:0000259" key="3">
    <source>
        <dbReference type="PROSITE" id="PS01031"/>
    </source>
</evidence>
<dbReference type="Proteomes" id="UP000010802">
    <property type="component" value="Chromosome"/>
</dbReference>
<feature type="domain" description="SHSP" evidence="3">
    <location>
        <begin position="32"/>
        <end position="146"/>
    </location>
</feature>
<accession>F4LVA3</accession>
<organism evidence="4 5">
    <name type="scientific">Tepidanaerobacter acetatoxydans (strain DSM 21804 / JCM 16047 / Re1)</name>
    <dbReference type="NCBI Taxonomy" id="1209989"/>
    <lineage>
        <taxon>Bacteria</taxon>
        <taxon>Bacillati</taxon>
        <taxon>Bacillota</taxon>
        <taxon>Clostridia</taxon>
        <taxon>Thermosediminibacterales</taxon>
        <taxon>Tepidanaerobacteraceae</taxon>
        <taxon>Tepidanaerobacter</taxon>
    </lineage>
</organism>
<evidence type="ECO:0000313" key="5">
    <source>
        <dbReference type="Proteomes" id="UP000010802"/>
    </source>
</evidence>
<protein>
    <submittedName>
        <fullName evidence="4">18 kDa heat shock protein</fullName>
    </submittedName>
</protein>
<dbReference type="PANTHER" id="PTHR11527">
    <property type="entry name" value="HEAT-SHOCK PROTEIN 20 FAMILY MEMBER"/>
    <property type="match status" value="1"/>
</dbReference>
<dbReference type="SUPFAM" id="SSF49764">
    <property type="entry name" value="HSP20-like chaperones"/>
    <property type="match status" value="1"/>
</dbReference>
<reference evidence="5" key="1">
    <citation type="journal article" date="2013" name="Genome Announc.">
        <title>First genome sequence of a syntrophic acetate-oxidizing bacterium, Tepidanaerobacter acetatoxydans strain Re1.</title>
        <authorList>
            <person name="Manzoor S."/>
            <person name="Bongcam-Rudloff E."/>
            <person name="Schnurer A."/>
            <person name="Muller B."/>
        </authorList>
    </citation>
    <scope>NUCLEOTIDE SEQUENCE [LARGE SCALE GENOMIC DNA]</scope>
    <source>
        <strain evidence="5">Re1</strain>
    </source>
</reference>
<name>F4LVA3_TEPAE</name>
<dbReference type="RefSeq" id="WP_013777601.1">
    <property type="nucleotide sequence ID" value="NC_015519.1"/>
</dbReference>
<gene>
    <name evidence="4" type="primary">hsp</name>
    <name evidence="4" type="ordered locus">TEPIRE1_0528</name>
</gene>
<dbReference type="KEGG" id="tep:TepRe1_0480"/>
<accession>L0S0A1</accession>
<evidence type="ECO:0000256" key="2">
    <source>
        <dbReference type="RuleBase" id="RU003616"/>
    </source>
</evidence>
<dbReference type="CDD" id="cd06471">
    <property type="entry name" value="ACD_LpsHSP_like"/>
    <property type="match status" value="1"/>
</dbReference>
<dbReference type="eggNOG" id="COG0071">
    <property type="taxonomic scope" value="Bacteria"/>
</dbReference>
<comment type="similarity">
    <text evidence="1 2">Belongs to the small heat shock protein (HSP20) family.</text>
</comment>
<dbReference type="EMBL" id="HF563609">
    <property type="protein sequence ID" value="CCP25212.1"/>
    <property type="molecule type" value="Genomic_DNA"/>
</dbReference>
<sequence>MQSRGLMPWRRRKTLLPEFFDWAFNTDDLTNFFDEFDFKPFKVDLRETDKEYIIEADLPGCDKDNIKISYEGDILTINANYEEATEEKDKNFIRRERRQGNFSRSIPIPDNVKSDAIKANFNNGVLKVILPKLEISKPSGKIIDIE</sequence>
<dbReference type="PROSITE" id="PS01031">
    <property type="entry name" value="SHSP"/>
    <property type="match status" value="1"/>
</dbReference>
<dbReference type="InterPro" id="IPR008978">
    <property type="entry name" value="HSP20-like_chaperone"/>
</dbReference>
<dbReference type="AlphaFoldDB" id="F4LVA3"/>
<evidence type="ECO:0000256" key="1">
    <source>
        <dbReference type="PROSITE-ProRule" id="PRU00285"/>
    </source>
</evidence>
<dbReference type="OrthoDB" id="9811615at2"/>
<dbReference type="STRING" id="1209989.TepRe1_0480"/>
<dbReference type="InterPro" id="IPR031107">
    <property type="entry name" value="Small_HSP"/>
</dbReference>
<dbReference type="KEGG" id="tae:TepiRe1_0528"/>